<dbReference type="InterPro" id="IPR021320">
    <property type="entry name" value="DUF2905"/>
</dbReference>
<dbReference type="AlphaFoldDB" id="S9ZRS1"/>
<dbReference type="STRING" id="1348657.M622_00670"/>
<keyword evidence="1" id="KW-1133">Transmembrane helix</keyword>
<evidence type="ECO:0008006" key="4">
    <source>
        <dbReference type="Google" id="ProtNLM"/>
    </source>
</evidence>
<dbReference type="PATRIC" id="fig|1348657.5.peg.133"/>
<dbReference type="Pfam" id="PF11146">
    <property type="entry name" value="DUF2905"/>
    <property type="match status" value="1"/>
</dbReference>
<accession>S9ZRS1</accession>
<keyword evidence="1" id="KW-0812">Transmembrane</keyword>
<name>S9ZRS1_9RHOO</name>
<dbReference type="eggNOG" id="ENOG503158S">
    <property type="taxonomic scope" value="Bacteria"/>
</dbReference>
<evidence type="ECO:0000256" key="1">
    <source>
        <dbReference type="SAM" id="Phobius"/>
    </source>
</evidence>
<organism evidence="2 3">
    <name type="scientific">Thauera terpenica 58Eu</name>
    <dbReference type="NCBI Taxonomy" id="1348657"/>
    <lineage>
        <taxon>Bacteria</taxon>
        <taxon>Pseudomonadati</taxon>
        <taxon>Pseudomonadota</taxon>
        <taxon>Betaproteobacteria</taxon>
        <taxon>Rhodocyclales</taxon>
        <taxon>Zoogloeaceae</taxon>
        <taxon>Thauera</taxon>
    </lineage>
</organism>
<dbReference type="Proteomes" id="UP000015455">
    <property type="component" value="Unassembled WGS sequence"/>
</dbReference>
<keyword evidence="3" id="KW-1185">Reference proteome</keyword>
<evidence type="ECO:0000313" key="2">
    <source>
        <dbReference type="EMBL" id="EPZ17311.1"/>
    </source>
</evidence>
<proteinExistence type="predicted"/>
<dbReference type="RefSeq" id="WP_021247597.1">
    <property type="nucleotide sequence ID" value="NZ_ATJV01000001.1"/>
</dbReference>
<evidence type="ECO:0000313" key="3">
    <source>
        <dbReference type="Proteomes" id="UP000015455"/>
    </source>
</evidence>
<reference evidence="2 3" key="1">
    <citation type="submission" date="2013-06" db="EMBL/GenBank/DDBJ databases">
        <title>Draft genome sequence of Thauera terpenica.</title>
        <authorList>
            <person name="Liu B."/>
            <person name="Frostegard A.H."/>
            <person name="Shapleigh J.P."/>
        </authorList>
    </citation>
    <scope>NUCLEOTIDE SEQUENCE [LARGE SCALE GENOMIC DNA]</scope>
    <source>
        <strain evidence="2 3">58Eu</strain>
    </source>
</reference>
<keyword evidence="1" id="KW-0472">Membrane</keyword>
<feature type="transmembrane region" description="Helical" evidence="1">
    <location>
        <begin position="44"/>
        <end position="62"/>
    </location>
</feature>
<sequence length="65" mass="7507">MLKWLLVLSVLVLVSGLLRPRTPRRLRLGRLPGDLAFRFRGQEYHLPFASTLLLSLLAWLILRAL</sequence>
<dbReference type="EMBL" id="ATJV01000001">
    <property type="protein sequence ID" value="EPZ17311.1"/>
    <property type="molecule type" value="Genomic_DNA"/>
</dbReference>
<gene>
    <name evidence="2" type="ORF">M622_00670</name>
</gene>
<comment type="caution">
    <text evidence="2">The sequence shown here is derived from an EMBL/GenBank/DDBJ whole genome shotgun (WGS) entry which is preliminary data.</text>
</comment>
<protein>
    <recommendedName>
        <fullName evidence="4">DUF2905 domain-containing protein</fullName>
    </recommendedName>
</protein>